<evidence type="ECO:0000313" key="2">
    <source>
        <dbReference type="Proteomes" id="UP000886520"/>
    </source>
</evidence>
<organism evidence="1 2">
    <name type="scientific">Adiantum capillus-veneris</name>
    <name type="common">Maidenhair fern</name>
    <dbReference type="NCBI Taxonomy" id="13818"/>
    <lineage>
        <taxon>Eukaryota</taxon>
        <taxon>Viridiplantae</taxon>
        <taxon>Streptophyta</taxon>
        <taxon>Embryophyta</taxon>
        <taxon>Tracheophyta</taxon>
        <taxon>Polypodiopsida</taxon>
        <taxon>Polypodiidae</taxon>
        <taxon>Polypodiales</taxon>
        <taxon>Pteridineae</taxon>
        <taxon>Pteridaceae</taxon>
        <taxon>Vittarioideae</taxon>
        <taxon>Adiantum</taxon>
    </lineage>
</organism>
<dbReference type="EMBL" id="JABFUD020000015">
    <property type="protein sequence ID" value="KAI5069462.1"/>
    <property type="molecule type" value="Genomic_DNA"/>
</dbReference>
<evidence type="ECO:0000313" key="1">
    <source>
        <dbReference type="EMBL" id="KAI5069462.1"/>
    </source>
</evidence>
<name>A0A9D4UL27_ADICA</name>
<accession>A0A9D4UL27</accession>
<reference evidence="1" key="1">
    <citation type="submission" date="2021-01" db="EMBL/GenBank/DDBJ databases">
        <title>Adiantum capillus-veneris genome.</title>
        <authorList>
            <person name="Fang Y."/>
            <person name="Liao Q."/>
        </authorList>
    </citation>
    <scope>NUCLEOTIDE SEQUENCE</scope>
    <source>
        <strain evidence="1">H3</strain>
        <tissue evidence="1">Leaf</tissue>
    </source>
</reference>
<comment type="caution">
    <text evidence="1">The sequence shown here is derived from an EMBL/GenBank/DDBJ whole genome shotgun (WGS) entry which is preliminary data.</text>
</comment>
<proteinExistence type="predicted"/>
<keyword evidence="2" id="KW-1185">Reference proteome</keyword>
<sequence>MLLAQLVGGAVQGPWLDSAALLPKLEGTDLRATSYGHTKGEHPVITTDVVLAWSNNDPWGYLHRKHLIY</sequence>
<dbReference type="Proteomes" id="UP000886520">
    <property type="component" value="Chromosome 15"/>
</dbReference>
<gene>
    <name evidence="1" type="ORF">GOP47_0015763</name>
</gene>
<protein>
    <submittedName>
        <fullName evidence="1">Uncharacterized protein</fullName>
    </submittedName>
</protein>
<dbReference type="AlphaFoldDB" id="A0A9D4UL27"/>